<sequence length="112" mass="12184">MAKKRSLLSRWWLWLAVLVAALLGAAWLAYGEGLAKTGAAGTAYGARVACSCRFVAGRDMDDCAKDKLEGMEMISFSANETTRSVTASIPFIASDTATYREGYGCMLKKWED</sequence>
<evidence type="ECO:0000313" key="1">
    <source>
        <dbReference type="EMBL" id="MBX7458799.1"/>
    </source>
</evidence>
<reference evidence="1 2" key="1">
    <citation type="submission" date="2021-08" db="EMBL/GenBank/DDBJ databases">
        <title>Comparative Genomics Analysis of the Genus Qipengyuania Reveals Extensive Genetic Diversity and Metabolic Versatility, Including the Description of Fifteen Novel Species.</title>
        <authorList>
            <person name="Liu Y."/>
        </authorList>
    </citation>
    <scope>NUCLEOTIDE SEQUENCE [LARGE SCALE GENOMIC DNA]</scope>
    <source>
        <strain evidence="1 2">1NDH17</strain>
    </source>
</reference>
<gene>
    <name evidence="1" type="ORF">K3152_11125</name>
</gene>
<organism evidence="1 2">
    <name type="scientific">Qipengyuania polymorpha</name>
    <dbReference type="NCBI Taxonomy" id="2867234"/>
    <lineage>
        <taxon>Bacteria</taxon>
        <taxon>Pseudomonadati</taxon>
        <taxon>Pseudomonadota</taxon>
        <taxon>Alphaproteobacteria</taxon>
        <taxon>Sphingomonadales</taxon>
        <taxon>Erythrobacteraceae</taxon>
        <taxon>Qipengyuania</taxon>
    </lineage>
</organism>
<accession>A0ABS7J411</accession>
<dbReference type="RefSeq" id="WP_221574167.1">
    <property type="nucleotide sequence ID" value="NZ_JAIGNK010000003.1"/>
</dbReference>
<evidence type="ECO:0000313" key="2">
    <source>
        <dbReference type="Proteomes" id="UP000783253"/>
    </source>
</evidence>
<comment type="caution">
    <text evidence="1">The sequence shown here is derived from an EMBL/GenBank/DDBJ whole genome shotgun (WGS) entry which is preliminary data.</text>
</comment>
<dbReference type="Proteomes" id="UP000783253">
    <property type="component" value="Unassembled WGS sequence"/>
</dbReference>
<keyword evidence="2" id="KW-1185">Reference proteome</keyword>
<dbReference type="EMBL" id="JAIGNK010000003">
    <property type="protein sequence ID" value="MBX7458799.1"/>
    <property type="molecule type" value="Genomic_DNA"/>
</dbReference>
<proteinExistence type="predicted"/>
<protein>
    <submittedName>
        <fullName evidence="1">Uncharacterized protein</fullName>
    </submittedName>
</protein>
<name>A0ABS7J411_9SPHN</name>